<evidence type="ECO:0000313" key="5">
    <source>
        <dbReference type="EMBL" id="CAF4259578.1"/>
    </source>
</evidence>
<evidence type="ECO:0000313" key="3">
    <source>
        <dbReference type="EMBL" id="CAF3496062.1"/>
    </source>
</evidence>
<evidence type="ECO:0000313" key="6">
    <source>
        <dbReference type="Proteomes" id="UP000663865"/>
    </source>
</evidence>
<evidence type="ECO:0000256" key="1">
    <source>
        <dbReference type="SAM" id="Phobius"/>
    </source>
</evidence>
<dbReference type="Proteomes" id="UP000663862">
    <property type="component" value="Unassembled WGS sequence"/>
</dbReference>
<reference evidence="3" key="1">
    <citation type="submission" date="2021-02" db="EMBL/GenBank/DDBJ databases">
        <authorList>
            <person name="Nowell W R."/>
        </authorList>
    </citation>
    <scope>NUCLEOTIDE SEQUENCE</scope>
</reference>
<dbReference type="PANTHER" id="PTHR33444">
    <property type="entry name" value="SI:DKEY-19B23.12-RELATED"/>
    <property type="match status" value="1"/>
</dbReference>
<dbReference type="Proteomes" id="UP000663851">
    <property type="component" value="Unassembled WGS sequence"/>
</dbReference>
<sequence>MNLTMGGSMTELILGSIYISQCPIQYLIPIFLIVHGACNVFLCLIGCMAIIVSKHAKKDTAMAFISYILPIQWGSLAFFLTWFIVGNVWILRVKSTVQSPDKTNLDTYCHKTVYDCAFWTIIGHYIIIPIIILIIIILNRKKVFL</sequence>
<feature type="transmembrane region" description="Helical" evidence="1">
    <location>
        <begin position="117"/>
        <end position="138"/>
    </location>
</feature>
<dbReference type="EMBL" id="CAJNYV010002729">
    <property type="protein sequence ID" value="CAF3496062.1"/>
    <property type="molecule type" value="Genomic_DNA"/>
</dbReference>
<keyword evidence="1" id="KW-0812">Transmembrane</keyword>
<evidence type="ECO:0000313" key="2">
    <source>
        <dbReference type="EMBL" id="CAF3102885.1"/>
    </source>
</evidence>
<dbReference type="OrthoDB" id="6157510at2759"/>
<name>A0A818GRG5_9BILA</name>
<evidence type="ECO:0000313" key="4">
    <source>
        <dbReference type="EMBL" id="CAF4099064.1"/>
    </source>
</evidence>
<dbReference type="EMBL" id="CAJOBO010000019">
    <property type="protein sequence ID" value="CAF4099064.1"/>
    <property type="molecule type" value="Genomic_DNA"/>
</dbReference>
<dbReference type="AlphaFoldDB" id="A0A818GRG5"/>
<dbReference type="Proteomes" id="UP000663865">
    <property type="component" value="Unassembled WGS sequence"/>
</dbReference>
<protein>
    <submittedName>
        <fullName evidence="3">Uncharacterized protein</fullName>
    </submittedName>
</protein>
<organism evidence="3 6">
    <name type="scientific">Rotaria socialis</name>
    <dbReference type="NCBI Taxonomy" id="392032"/>
    <lineage>
        <taxon>Eukaryota</taxon>
        <taxon>Metazoa</taxon>
        <taxon>Spiralia</taxon>
        <taxon>Gnathifera</taxon>
        <taxon>Rotifera</taxon>
        <taxon>Eurotatoria</taxon>
        <taxon>Bdelloidea</taxon>
        <taxon>Philodinida</taxon>
        <taxon>Philodinidae</taxon>
        <taxon>Rotaria</taxon>
    </lineage>
</organism>
<feature type="transmembrane region" description="Helical" evidence="1">
    <location>
        <begin position="64"/>
        <end position="85"/>
    </location>
</feature>
<dbReference type="PANTHER" id="PTHR33444:SF2">
    <property type="entry name" value="MARVEL DOMAIN-CONTAINING PROTEIN"/>
    <property type="match status" value="1"/>
</dbReference>
<gene>
    <name evidence="4" type="ORF">HFQ381_LOCUS819</name>
    <name evidence="3" type="ORF">KIK155_LOCUS15469</name>
    <name evidence="2" type="ORF">TIS948_LOCUS7042</name>
    <name evidence="5" type="ORF">TSG867_LOCUS3619</name>
</gene>
<dbReference type="EMBL" id="CAJOBQ010000110">
    <property type="protein sequence ID" value="CAF4259578.1"/>
    <property type="molecule type" value="Genomic_DNA"/>
</dbReference>
<keyword evidence="1" id="KW-1133">Transmembrane helix</keyword>
<comment type="caution">
    <text evidence="3">The sequence shown here is derived from an EMBL/GenBank/DDBJ whole genome shotgun (WGS) entry which is preliminary data.</text>
</comment>
<keyword evidence="1" id="KW-0472">Membrane</keyword>
<dbReference type="InterPro" id="IPR040350">
    <property type="entry name" value="TMEM272"/>
</dbReference>
<accession>A0A818GRG5</accession>
<feature type="transmembrane region" description="Helical" evidence="1">
    <location>
        <begin position="26"/>
        <end position="52"/>
    </location>
</feature>
<dbReference type="EMBL" id="CAJNXB010000835">
    <property type="protein sequence ID" value="CAF3102885.1"/>
    <property type="molecule type" value="Genomic_DNA"/>
</dbReference>
<proteinExistence type="predicted"/>
<dbReference type="Proteomes" id="UP000663825">
    <property type="component" value="Unassembled WGS sequence"/>
</dbReference>